<dbReference type="GeneID" id="57092211"/>
<comment type="caution">
    <text evidence="1">The sequence shown here is derived from an EMBL/GenBank/DDBJ whole genome shotgun (WGS) entry which is preliminary data.</text>
</comment>
<protein>
    <submittedName>
        <fullName evidence="1">Uncharacterized protein</fullName>
    </submittedName>
</protein>
<dbReference type="RefSeq" id="WP_099070067.1">
    <property type="nucleotide sequence ID" value="NZ_LAHD01000068.1"/>
</dbReference>
<dbReference type="AlphaFoldDB" id="A0A9Q5Z9T3"/>
<gene>
    <name evidence="1" type="ORF">VF08_21730</name>
</gene>
<evidence type="ECO:0000313" key="2">
    <source>
        <dbReference type="Proteomes" id="UP000222310"/>
    </source>
</evidence>
<name>A0A9Q5Z9T3_NOSLI</name>
<proteinExistence type="predicted"/>
<dbReference type="Proteomes" id="UP000222310">
    <property type="component" value="Unassembled WGS sequence"/>
</dbReference>
<accession>A0A9Q5Z9T3</accession>
<sequence>MVRLKGKGEREKGKGFKYILYPFNIISGVIVDDVNLSGGNGDDTLINTDIINVSDRSLIIGTQYADNFTI</sequence>
<dbReference type="EMBL" id="LAHD01000068">
    <property type="protein sequence ID" value="PHK01613.1"/>
    <property type="molecule type" value="Genomic_DNA"/>
</dbReference>
<evidence type="ECO:0000313" key="1">
    <source>
        <dbReference type="EMBL" id="PHK01613.1"/>
    </source>
</evidence>
<organism evidence="1 2">
    <name type="scientific">Nostoc linckia z8</name>
    <dbReference type="NCBI Taxonomy" id="1628746"/>
    <lineage>
        <taxon>Bacteria</taxon>
        <taxon>Bacillati</taxon>
        <taxon>Cyanobacteriota</taxon>
        <taxon>Cyanophyceae</taxon>
        <taxon>Nostocales</taxon>
        <taxon>Nostocaceae</taxon>
        <taxon>Nostoc</taxon>
    </lineage>
</organism>
<reference evidence="1 2" key="1">
    <citation type="submission" date="2015-02" db="EMBL/GenBank/DDBJ databases">
        <title>Nostoc linckia genome annotation.</title>
        <authorList>
            <person name="Zhou Z."/>
        </authorList>
    </citation>
    <scope>NUCLEOTIDE SEQUENCE [LARGE SCALE GENOMIC DNA]</scope>
    <source>
        <strain evidence="2">z8</strain>
    </source>
</reference>